<dbReference type="EMBL" id="FZTC01000017">
    <property type="protein sequence ID" value="SNU34851.1"/>
    <property type="molecule type" value="Genomic_DNA"/>
</dbReference>
<evidence type="ECO:0000313" key="1">
    <source>
        <dbReference type="EMBL" id="SNU34851.1"/>
    </source>
</evidence>
<reference evidence="2" key="1">
    <citation type="submission" date="2017-08" db="EMBL/GenBank/DDBJ databases">
        <authorList>
            <person name="Brisse S."/>
        </authorList>
    </citation>
    <scope>NUCLEOTIDE SEQUENCE [LARGE SCALE GENOMIC DNA]</scope>
    <source>
        <strain evidence="2">06D021</strain>
    </source>
</reference>
<gene>
    <name evidence="1" type="ORF">KOSB73_240018</name>
</gene>
<sequence length="152" mass="17670">MNKVNNIYACFFKLLGKKIIKYETAEIYFDDWEPWNDLPIRIYFDGGEVISIAWSKFDELWLSNDLTLPFSIEYNQVRWVTNSPKEISGCLNNRISSVKLGVDYLVIENNKIEVFTHLLVYTTNGILDVFNNLDENGYSLTSGFDDKTMDIV</sequence>
<dbReference type="RefSeq" id="WP_098140557.1">
    <property type="nucleotide sequence ID" value="NZ_CABGNE010000001.1"/>
</dbReference>
<accession>A0A285B1M0</accession>
<evidence type="ECO:0000313" key="2">
    <source>
        <dbReference type="Proteomes" id="UP000220639"/>
    </source>
</evidence>
<name>A0A285B1M0_9ENTR</name>
<dbReference type="Proteomes" id="UP000220639">
    <property type="component" value="Unassembled WGS sequence"/>
</dbReference>
<proteinExistence type="predicted"/>
<organism evidence="1 2">
    <name type="scientific">Klebsiella grimontii</name>
    <dbReference type="NCBI Taxonomy" id="2058152"/>
    <lineage>
        <taxon>Bacteria</taxon>
        <taxon>Pseudomonadati</taxon>
        <taxon>Pseudomonadota</taxon>
        <taxon>Gammaproteobacteria</taxon>
        <taxon>Enterobacterales</taxon>
        <taxon>Enterobacteriaceae</taxon>
        <taxon>Klebsiella/Raoultella group</taxon>
        <taxon>Klebsiella</taxon>
    </lineage>
</organism>
<protein>
    <submittedName>
        <fullName evidence="1">Uncharacterized protein</fullName>
    </submittedName>
</protein>
<dbReference type="AlphaFoldDB" id="A0A285B1M0"/>